<dbReference type="WBParaSite" id="PgB11_g058_t01">
    <property type="protein sequence ID" value="PgB11_g058_t01"/>
    <property type="gene ID" value="PgB11_g058"/>
</dbReference>
<sequence>MSGAWNESLTSIFLLNFSVCSGGDSLSPLTKICRCSRSTSQFLLAARPTLLLSLMSLVRCNKIARGVGFESRCCFYRPRYGARSMSS</sequence>
<dbReference type="AlphaFoldDB" id="A0A914ZUM6"/>
<keyword evidence="1" id="KW-1185">Reference proteome</keyword>
<evidence type="ECO:0000313" key="1">
    <source>
        <dbReference type="Proteomes" id="UP000887569"/>
    </source>
</evidence>
<dbReference type="Proteomes" id="UP000887569">
    <property type="component" value="Unplaced"/>
</dbReference>
<evidence type="ECO:0000313" key="2">
    <source>
        <dbReference type="WBParaSite" id="PgB11_g058_t01"/>
    </source>
</evidence>
<name>A0A914ZUM6_PARUN</name>
<accession>A0A914ZUM6</accession>
<reference evidence="2" key="1">
    <citation type="submission" date="2022-11" db="UniProtKB">
        <authorList>
            <consortium name="WormBaseParasite"/>
        </authorList>
    </citation>
    <scope>IDENTIFICATION</scope>
</reference>
<protein>
    <submittedName>
        <fullName evidence="2">Rap guanine nucleotide exchange factor 2</fullName>
    </submittedName>
</protein>
<organism evidence="1 2">
    <name type="scientific">Parascaris univalens</name>
    <name type="common">Nematode worm</name>
    <dbReference type="NCBI Taxonomy" id="6257"/>
    <lineage>
        <taxon>Eukaryota</taxon>
        <taxon>Metazoa</taxon>
        <taxon>Ecdysozoa</taxon>
        <taxon>Nematoda</taxon>
        <taxon>Chromadorea</taxon>
        <taxon>Rhabditida</taxon>
        <taxon>Spirurina</taxon>
        <taxon>Ascaridomorpha</taxon>
        <taxon>Ascaridoidea</taxon>
        <taxon>Ascarididae</taxon>
        <taxon>Parascaris</taxon>
    </lineage>
</organism>
<proteinExistence type="predicted"/>